<accession>A0A160VCH1</accession>
<dbReference type="AlphaFoldDB" id="A0A160VCH1"/>
<gene>
    <name evidence="2" type="ORF">MGWOODY_Clf1425</name>
</gene>
<proteinExistence type="predicted"/>
<sequence length="115" mass="13459">MIESYVSEAMNLDRYKEDMDKLTSHRQELDRPQGEVDQCQRQKQDTQKALAHLERFCHQVSKGLTSLTFDERQQLLRLVTERITVENGVARTDTVIPPGQDNFRNRYPEPLEEPA</sequence>
<evidence type="ECO:0000313" key="2">
    <source>
        <dbReference type="EMBL" id="CUV03245.1"/>
    </source>
</evidence>
<feature type="region of interest" description="Disordered" evidence="1">
    <location>
        <begin position="91"/>
        <end position="115"/>
    </location>
</feature>
<organism evidence="2">
    <name type="scientific">hydrothermal vent metagenome</name>
    <dbReference type="NCBI Taxonomy" id="652676"/>
    <lineage>
        <taxon>unclassified sequences</taxon>
        <taxon>metagenomes</taxon>
        <taxon>ecological metagenomes</taxon>
    </lineage>
</organism>
<evidence type="ECO:0000256" key="1">
    <source>
        <dbReference type="SAM" id="MobiDB-lite"/>
    </source>
</evidence>
<dbReference type="EMBL" id="FAXA01000385">
    <property type="protein sequence ID" value="CUV03245.1"/>
    <property type="molecule type" value="Genomic_DNA"/>
</dbReference>
<name>A0A160VCH1_9ZZZZ</name>
<reference evidence="2" key="1">
    <citation type="submission" date="2015-10" db="EMBL/GenBank/DDBJ databases">
        <authorList>
            <person name="Gilbert D.G."/>
        </authorList>
    </citation>
    <scope>NUCLEOTIDE SEQUENCE</scope>
</reference>
<protein>
    <submittedName>
        <fullName evidence="2">Uncharacterized protein</fullName>
    </submittedName>
</protein>